<dbReference type="OrthoDB" id="9785415at2"/>
<comment type="catalytic activity">
    <reaction evidence="10">
        <text>gamma-L-glutamyl-L-cysteine + glycine + ATP = glutathione + ADP + phosphate + H(+)</text>
        <dbReference type="Rhea" id="RHEA:13557"/>
        <dbReference type="ChEBI" id="CHEBI:15378"/>
        <dbReference type="ChEBI" id="CHEBI:30616"/>
        <dbReference type="ChEBI" id="CHEBI:43474"/>
        <dbReference type="ChEBI" id="CHEBI:57305"/>
        <dbReference type="ChEBI" id="CHEBI:57925"/>
        <dbReference type="ChEBI" id="CHEBI:58173"/>
        <dbReference type="ChEBI" id="CHEBI:456216"/>
        <dbReference type="EC" id="6.3.2.3"/>
    </reaction>
</comment>
<dbReference type="Gene3D" id="3.30.1490.20">
    <property type="entry name" value="ATP-grasp fold, A domain"/>
    <property type="match status" value="1"/>
</dbReference>
<keyword evidence="3 10" id="KW-0436">Ligase</keyword>
<dbReference type="InterPro" id="IPR013815">
    <property type="entry name" value="ATP_grasp_subdomain_1"/>
</dbReference>
<dbReference type="HAMAP" id="MF_00162">
    <property type="entry name" value="GSH_S"/>
    <property type="match status" value="1"/>
</dbReference>
<keyword evidence="6 10" id="KW-0547">Nucleotide-binding</keyword>
<dbReference type="GO" id="GO:0005737">
    <property type="term" value="C:cytoplasm"/>
    <property type="evidence" value="ECO:0007669"/>
    <property type="project" value="TreeGrafter"/>
</dbReference>
<feature type="domain" description="ATP-grasp" evidence="11">
    <location>
        <begin position="127"/>
        <end position="312"/>
    </location>
</feature>
<reference evidence="12 13" key="1">
    <citation type="submission" date="2019-06" db="EMBL/GenBank/DDBJ databases">
        <authorList>
            <person name="Livingstone P."/>
            <person name="Whitworth D."/>
        </authorList>
    </citation>
    <scope>NUCLEOTIDE SEQUENCE [LARGE SCALE GENOMIC DNA]</scope>
    <source>
        <strain evidence="12 13">AM401</strain>
    </source>
</reference>
<comment type="similarity">
    <text evidence="10">Belongs to the prokaryotic GSH synthase family.</text>
</comment>
<comment type="pathway">
    <text evidence="10">Sulfur metabolism; glutathione biosynthesis; glutathione from L-cysteine and L-glutamate: step 2/2.</text>
</comment>
<dbReference type="RefSeq" id="WP_141647156.1">
    <property type="nucleotide sequence ID" value="NZ_VIFM01000211.1"/>
</dbReference>
<dbReference type="Pfam" id="PF02951">
    <property type="entry name" value="GSH-S_N"/>
    <property type="match status" value="1"/>
</dbReference>
<keyword evidence="7 10" id="KW-0067">ATP-binding</keyword>
<dbReference type="InterPro" id="IPR004218">
    <property type="entry name" value="GSHS_ATP-bd"/>
</dbReference>
<evidence type="ECO:0000256" key="9">
    <source>
        <dbReference type="ARBA" id="ARBA00023211"/>
    </source>
</evidence>
<dbReference type="GO" id="GO:0004363">
    <property type="term" value="F:glutathione synthase activity"/>
    <property type="evidence" value="ECO:0007669"/>
    <property type="project" value="UniProtKB-UniRule"/>
</dbReference>
<accession>A0A540WPZ6</accession>
<keyword evidence="4 10" id="KW-0317">Glutathione biosynthesis</keyword>
<dbReference type="PANTHER" id="PTHR21621">
    <property type="entry name" value="RIBOSOMAL PROTEIN S6 MODIFICATION PROTEIN"/>
    <property type="match status" value="1"/>
</dbReference>
<evidence type="ECO:0000256" key="4">
    <source>
        <dbReference type="ARBA" id="ARBA00022684"/>
    </source>
</evidence>
<evidence type="ECO:0000256" key="6">
    <source>
        <dbReference type="ARBA" id="ARBA00022741"/>
    </source>
</evidence>
<dbReference type="PANTHER" id="PTHR21621:SF4">
    <property type="entry name" value="GLUTATHIONE SYNTHETASE"/>
    <property type="match status" value="1"/>
</dbReference>
<protein>
    <recommendedName>
        <fullName evidence="10">Glutathione synthetase</fullName>
        <ecNumber evidence="10">6.3.2.3</ecNumber>
    </recommendedName>
    <alternativeName>
        <fullName evidence="10">GSH synthetase</fullName>
        <shortName evidence="10">GSH-S</shortName>
        <shortName evidence="10">GSHase</shortName>
    </alternativeName>
    <alternativeName>
        <fullName evidence="10">Glutathione synthase</fullName>
    </alternativeName>
</protein>
<evidence type="ECO:0000256" key="8">
    <source>
        <dbReference type="ARBA" id="ARBA00022842"/>
    </source>
</evidence>
<evidence type="ECO:0000256" key="2">
    <source>
        <dbReference type="ARBA" id="ARBA00001946"/>
    </source>
</evidence>
<dbReference type="InterPro" id="IPR011761">
    <property type="entry name" value="ATP-grasp"/>
</dbReference>
<dbReference type="AlphaFoldDB" id="A0A540WPZ6"/>
<keyword evidence="9" id="KW-0464">Manganese</keyword>
<dbReference type="GO" id="GO:0046872">
    <property type="term" value="F:metal ion binding"/>
    <property type="evidence" value="ECO:0007669"/>
    <property type="project" value="UniProtKB-KW"/>
</dbReference>
<keyword evidence="5" id="KW-0479">Metal-binding</keyword>
<comment type="caution">
    <text evidence="12">The sequence shown here is derived from an EMBL/GenBank/DDBJ whole genome shotgun (WGS) entry which is preliminary data.</text>
</comment>
<evidence type="ECO:0000259" key="11">
    <source>
        <dbReference type="PROSITE" id="PS50975"/>
    </source>
</evidence>
<evidence type="ECO:0000313" key="13">
    <source>
        <dbReference type="Proteomes" id="UP000315369"/>
    </source>
</evidence>
<dbReference type="NCBIfam" id="TIGR01380">
    <property type="entry name" value="glut_syn"/>
    <property type="match status" value="1"/>
</dbReference>
<dbReference type="InterPro" id="IPR016185">
    <property type="entry name" value="PreATP-grasp_dom_sf"/>
</dbReference>
<evidence type="ECO:0000256" key="10">
    <source>
        <dbReference type="HAMAP-Rule" id="MF_00162"/>
    </source>
</evidence>
<dbReference type="GO" id="GO:0005524">
    <property type="term" value="F:ATP binding"/>
    <property type="evidence" value="ECO:0007669"/>
    <property type="project" value="UniProtKB-UniRule"/>
</dbReference>
<comment type="cofactor">
    <cofactor evidence="2">
        <name>Mg(2+)</name>
        <dbReference type="ChEBI" id="CHEBI:18420"/>
    </cofactor>
</comment>
<dbReference type="EC" id="6.3.2.3" evidence="10"/>
<sequence length="321" mass="35562">MAALTIGFLMDPLETVRVDHDSTFALMLEAQKRGHRVLYFEQGWLRFNGRCAEARMRHVTVRRELGRHFDVLDEATHPLSNLDVLFLRKDPPVDSEFLHATQLVELCQGRKPVYINDPAGIRDANEKLFALRYPDLMPDTRITRELPVLLDFIARNETGTILKPIDGFGGKGILFLSRGDRNARSAVELLTQGGREAVVAQAYIPESRLGDKRILLVDGEPVGGVLRVPSGDDHRGNMAAGGTPHKAVLTARDLEICERLKPELRKRGLLLVGIDVLGDYLTEVNVTSPTGLVEANHLDGVCVEARVIDVAERLAAERPAS</sequence>
<dbReference type="Pfam" id="PF02955">
    <property type="entry name" value="GSH-S_ATP"/>
    <property type="match status" value="1"/>
</dbReference>
<dbReference type="Proteomes" id="UP000315369">
    <property type="component" value="Unassembled WGS sequence"/>
</dbReference>
<gene>
    <name evidence="10 12" type="primary">gshB</name>
    <name evidence="12" type="ORF">FJV41_36110</name>
</gene>
<evidence type="ECO:0000256" key="5">
    <source>
        <dbReference type="ARBA" id="ARBA00022723"/>
    </source>
</evidence>
<evidence type="ECO:0000256" key="7">
    <source>
        <dbReference type="ARBA" id="ARBA00022840"/>
    </source>
</evidence>
<dbReference type="Gene3D" id="3.30.470.20">
    <property type="entry name" value="ATP-grasp fold, B domain"/>
    <property type="match status" value="1"/>
</dbReference>
<dbReference type="PROSITE" id="PS50975">
    <property type="entry name" value="ATP_GRASP"/>
    <property type="match status" value="1"/>
</dbReference>
<dbReference type="UniPathway" id="UPA00142">
    <property type="reaction ID" value="UER00210"/>
</dbReference>
<keyword evidence="8" id="KW-0460">Magnesium</keyword>
<evidence type="ECO:0000313" key="12">
    <source>
        <dbReference type="EMBL" id="TQF11088.1"/>
    </source>
</evidence>
<dbReference type="SUPFAM" id="SSF52440">
    <property type="entry name" value="PreATP-grasp domain"/>
    <property type="match status" value="1"/>
</dbReference>
<evidence type="ECO:0000256" key="1">
    <source>
        <dbReference type="ARBA" id="ARBA00001936"/>
    </source>
</evidence>
<dbReference type="EMBL" id="VIFM01000211">
    <property type="protein sequence ID" value="TQF11088.1"/>
    <property type="molecule type" value="Genomic_DNA"/>
</dbReference>
<keyword evidence="13" id="KW-1185">Reference proteome</keyword>
<evidence type="ECO:0000256" key="3">
    <source>
        <dbReference type="ARBA" id="ARBA00022598"/>
    </source>
</evidence>
<dbReference type="Gene3D" id="3.40.50.20">
    <property type="match status" value="1"/>
</dbReference>
<comment type="cofactor">
    <cofactor evidence="1">
        <name>Mn(2+)</name>
        <dbReference type="ChEBI" id="CHEBI:29035"/>
    </cofactor>
</comment>
<dbReference type="InterPro" id="IPR004215">
    <property type="entry name" value="GSHS_N"/>
</dbReference>
<dbReference type="InterPro" id="IPR006284">
    <property type="entry name" value="Glut_synth_pro"/>
</dbReference>
<organism evidence="12 13">
    <name type="scientific">Myxococcus llanfairpwllgwyngyllgogerychwyrndrobwllllantysiliogogogochensis</name>
    <dbReference type="NCBI Taxonomy" id="2590453"/>
    <lineage>
        <taxon>Bacteria</taxon>
        <taxon>Pseudomonadati</taxon>
        <taxon>Myxococcota</taxon>
        <taxon>Myxococcia</taxon>
        <taxon>Myxococcales</taxon>
        <taxon>Cystobacterineae</taxon>
        <taxon>Myxococcaceae</taxon>
        <taxon>Myxococcus</taxon>
    </lineage>
</organism>
<name>A0A540WPZ6_9BACT</name>
<dbReference type="SUPFAM" id="SSF56059">
    <property type="entry name" value="Glutathione synthetase ATP-binding domain-like"/>
    <property type="match status" value="1"/>
</dbReference>
<dbReference type="NCBIfam" id="NF003573">
    <property type="entry name" value="PRK05246.1"/>
    <property type="match status" value="1"/>
</dbReference>
<proteinExistence type="inferred from homology"/>